<dbReference type="InterPro" id="IPR013783">
    <property type="entry name" value="Ig-like_fold"/>
</dbReference>
<dbReference type="AlphaFoldDB" id="A0A4P8YP46"/>
<reference evidence="8 9" key="1">
    <citation type="submission" date="2019-05" db="EMBL/GenBank/DDBJ databases">
        <title>Complete genome sequence of Izhakiella calystegiae KSNA2, an endophyte isolated from beach morning glory (Calystegia soldanella).</title>
        <authorList>
            <person name="Jiang L."/>
            <person name="Jeong J.C."/>
            <person name="Kim C.Y."/>
            <person name="Kim D.H."/>
            <person name="Kim S.W."/>
            <person name="Lee j."/>
        </authorList>
    </citation>
    <scope>NUCLEOTIDE SEQUENCE [LARGE SCALE GENOMIC DNA]</scope>
    <source>
        <strain evidence="8 9">KSNA2</strain>
    </source>
</reference>
<dbReference type="GO" id="GO:0030246">
    <property type="term" value="F:carbohydrate binding"/>
    <property type="evidence" value="ECO:0007669"/>
    <property type="project" value="InterPro"/>
</dbReference>
<dbReference type="Gene3D" id="2.10.10.20">
    <property type="entry name" value="Carbohydrate-binding module superfamily 5/12"/>
    <property type="match status" value="1"/>
</dbReference>
<dbReference type="Pfam" id="PF00704">
    <property type="entry name" value="Glyco_hydro_18"/>
    <property type="match status" value="1"/>
</dbReference>
<dbReference type="PROSITE" id="PS01095">
    <property type="entry name" value="GH18_1"/>
    <property type="match status" value="1"/>
</dbReference>
<dbReference type="GO" id="GO:0005576">
    <property type="term" value="C:extracellular region"/>
    <property type="evidence" value="ECO:0007669"/>
    <property type="project" value="InterPro"/>
</dbReference>
<dbReference type="Proteomes" id="UP000302163">
    <property type="component" value="Chromosome"/>
</dbReference>
<protein>
    <recommendedName>
        <fullName evidence="2">chitinase</fullName>
        <ecNumber evidence="2">3.2.1.14</ecNumber>
    </recommendedName>
</protein>
<evidence type="ECO:0000256" key="2">
    <source>
        <dbReference type="ARBA" id="ARBA00012729"/>
    </source>
</evidence>
<dbReference type="GO" id="GO:0005975">
    <property type="term" value="P:carbohydrate metabolic process"/>
    <property type="evidence" value="ECO:0007669"/>
    <property type="project" value="InterPro"/>
</dbReference>
<evidence type="ECO:0000313" key="9">
    <source>
        <dbReference type="Proteomes" id="UP000302163"/>
    </source>
</evidence>
<evidence type="ECO:0000256" key="3">
    <source>
        <dbReference type="ARBA" id="ARBA00022801"/>
    </source>
</evidence>
<comment type="similarity">
    <text evidence="1">Belongs to the glycosyl hydrolase 18 family. Chitinase class II subfamily.</text>
</comment>
<dbReference type="InterPro" id="IPR036116">
    <property type="entry name" value="FN3_sf"/>
</dbReference>
<dbReference type="SUPFAM" id="SSF49265">
    <property type="entry name" value="Fibronectin type III"/>
    <property type="match status" value="1"/>
</dbReference>
<dbReference type="GO" id="GO:0008843">
    <property type="term" value="F:endochitinase activity"/>
    <property type="evidence" value="ECO:0007669"/>
    <property type="project" value="UniProtKB-EC"/>
</dbReference>
<dbReference type="Gene3D" id="3.20.20.80">
    <property type="entry name" value="Glycosidases"/>
    <property type="match status" value="1"/>
</dbReference>
<dbReference type="PROSITE" id="PS51910">
    <property type="entry name" value="GH18_2"/>
    <property type="match status" value="1"/>
</dbReference>
<dbReference type="KEGG" id="izh:FEM41_09695"/>
<dbReference type="InterPro" id="IPR001223">
    <property type="entry name" value="Glyco_hydro18_cat"/>
</dbReference>
<dbReference type="OrthoDB" id="315328at2"/>
<evidence type="ECO:0000256" key="4">
    <source>
        <dbReference type="ARBA" id="ARBA00023295"/>
    </source>
</evidence>
<keyword evidence="9" id="KW-1185">Reference proteome</keyword>
<dbReference type="RefSeq" id="WP_138099155.1">
    <property type="nucleotide sequence ID" value="NZ_CP040428.1"/>
</dbReference>
<dbReference type="InterPro" id="IPR036573">
    <property type="entry name" value="CBM_sf_5/12"/>
</dbReference>
<dbReference type="CDD" id="cd12214">
    <property type="entry name" value="ChiA1_BD"/>
    <property type="match status" value="1"/>
</dbReference>
<evidence type="ECO:0000256" key="1">
    <source>
        <dbReference type="ARBA" id="ARBA00009121"/>
    </source>
</evidence>
<keyword evidence="3 5" id="KW-0378">Hydrolase</keyword>
<dbReference type="PANTHER" id="PTHR45708">
    <property type="entry name" value="ENDOCHITINASE"/>
    <property type="match status" value="1"/>
</dbReference>
<dbReference type="SUPFAM" id="SSF51055">
    <property type="entry name" value="Carbohydrate binding domain"/>
    <property type="match status" value="1"/>
</dbReference>
<dbReference type="PANTHER" id="PTHR45708:SF49">
    <property type="entry name" value="ENDOCHITINASE"/>
    <property type="match status" value="1"/>
</dbReference>
<proteinExistence type="inferred from homology"/>
<evidence type="ECO:0000259" key="6">
    <source>
        <dbReference type="PROSITE" id="PS50853"/>
    </source>
</evidence>
<organism evidence="8 9">
    <name type="scientific">Jejubacter calystegiae</name>
    <dbReference type="NCBI Taxonomy" id="2579935"/>
    <lineage>
        <taxon>Bacteria</taxon>
        <taxon>Pseudomonadati</taxon>
        <taxon>Pseudomonadota</taxon>
        <taxon>Gammaproteobacteria</taxon>
        <taxon>Enterobacterales</taxon>
        <taxon>Enterobacteriaceae</taxon>
        <taxon>Jejubacter</taxon>
    </lineage>
</organism>
<evidence type="ECO:0000313" key="8">
    <source>
        <dbReference type="EMBL" id="QCT22649.1"/>
    </source>
</evidence>
<dbReference type="Gene3D" id="2.60.40.10">
    <property type="entry name" value="Immunoglobulins"/>
    <property type="match status" value="1"/>
</dbReference>
<feature type="domain" description="GH18" evidence="7">
    <location>
        <begin position="1"/>
        <end position="305"/>
    </location>
</feature>
<dbReference type="InterPro" id="IPR050542">
    <property type="entry name" value="Glycosyl_Hydrlase18_Chitinase"/>
</dbReference>
<dbReference type="InterPro" id="IPR001579">
    <property type="entry name" value="Glyco_hydro_18_chit_AS"/>
</dbReference>
<dbReference type="InterPro" id="IPR003961">
    <property type="entry name" value="FN3_dom"/>
</dbReference>
<feature type="domain" description="Fibronectin type-III" evidence="6">
    <location>
        <begin position="322"/>
        <end position="405"/>
    </location>
</feature>
<dbReference type="CDD" id="cd00063">
    <property type="entry name" value="FN3"/>
    <property type="match status" value="1"/>
</dbReference>
<dbReference type="SUPFAM" id="SSF51445">
    <property type="entry name" value="(Trans)glycosidases"/>
    <property type="match status" value="1"/>
</dbReference>
<sequence length="456" mass="51182">MGFWHNWPQETHGGSGYRGGYFKNLELTEIPTAYNVIAIAFMKASQSDHIPDFAPYKGTAEEFRRQIETLHTQGRAVLISLGGADAHIELQNSDKAALKDRIIQLTETYGFDGLDIDLEQNAISAKDNATVIPQALKEVKDFYRQKGKNFIISMAPEFPYLRTGQNYEPYIQRLEGDYNFIAPQYYNQGGDGLWIDGVGYLKQDDDELKEEFLYYLTESIVTGTRGFIKIPHQKFAIGLPANNDAARTGYVINPDHVKNALQRLDSQGLGIKGVMTWSINWDTGSDINREPYNWEFIKRYGWISEGEIPGPGPDPEPTPPAIPTGLRVTSFTSHSVTLDWTPSRTQVRDYTLYRDGSAIKSVTAPPFTDTGLSPNQTYNYQIKATNMQGVSSGLSAAVTARTSGSTEPDSPWQDGNIWYPDNSKVSWQGVTWLCVMQHTSNAFWSPDKATSLWKRQ</sequence>
<dbReference type="InterPro" id="IPR017853">
    <property type="entry name" value="GH"/>
</dbReference>
<keyword evidence="4 5" id="KW-0326">Glycosidase</keyword>
<evidence type="ECO:0000259" key="7">
    <source>
        <dbReference type="PROSITE" id="PS51910"/>
    </source>
</evidence>
<evidence type="ECO:0000256" key="5">
    <source>
        <dbReference type="RuleBase" id="RU000489"/>
    </source>
</evidence>
<dbReference type="EC" id="3.2.1.14" evidence="2"/>
<dbReference type="Pfam" id="PF00041">
    <property type="entry name" value="fn3"/>
    <property type="match status" value="1"/>
</dbReference>
<dbReference type="SMART" id="SM00060">
    <property type="entry name" value="FN3"/>
    <property type="match status" value="1"/>
</dbReference>
<dbReference type="EMBL" id="CP040428">
    <property type="protein sequence ID" value="QCT22649.1"/>
    <property type="molecule type" value="Genomic_DNA"/>
</dbReference>
<gene>
    <name evidence="8" type="ORF">FEM41_09695</name>
</gene>
<name>A0A4P8YP46_9ENTR</name>
<dbReference type="PROSITE" id="PS50853">
    <property type="entry name" value="FN3"/>
    <property type="match status" value="1"/>
</dbReference>
<accession>A0A4P8YP46</accession>